<reference evidence="1" key="1">
    <citation type="submission" date="2019-11" db="EMBL/GenBank/DDBJ databases">
        <title>Microbial mats filling the niche in hypersaline microbial mats.</title>
        <authorList>
            <person name="Wong H.L."/>
            <person name="Macleod F.I."/>
            <person name="White R.A. III"/>
            <person name="Burns B.P."/>
        </authorList>
    </citation>
    <scope>NUCLEOTIDE SEQUENCE</scope>
    <source>
        <strain evidence="1">Rbin_158</strain>
    </source>
</reference>
<proteinExistence type="predicted"/>
<dbReference type="GO" id="GO:0019441">
    <property type="term" value="P:L-tryptophan catabolic process to kynurenine"/>
    <property type="evidence" value="ECO:0007669"/>
    <property type="project" value="InterPro"/>
</dbReference>
<comment type="caution">
    <text evidence="1">The sequence shown here is derived from an EMBL/GenBank/DDBJ whole genome shotgun (WGS) entry which is preliminary data.</text>
</comment>
<dbReference type="Gene3D" id="3.50.30.50">
    <property type="entry name" value="Putative cyclase"/>
    <property type="match status" value="1"/>
</dbReference>
<sequence length="234" mass="25608">MNHLRYSRIIDLSHEITLTIPRWPGDPPVELETVATIPHDGYYLQKVSLGEHSATHMNAPKSFHQDGVGIEAYSAESRVVPAVVIDVRTQSAADPDYVLTTGDILAWEARYGQIPAGSVVIMYTGWQEKWQTPAAFLNQDESGGFHFPGFGKETTRFLLNHRHIAGVGIDTHGVDPGQETSYLTNTQVLAQQGIVLECLTHLDQLPPTGTTLVLGILRLRDGSGSPVSVMAFIP</sequence>
<dbReference type="SUPFAM" id="SSF102198">
    <property type="entry name" value="Putative cyclase"/>
    <property type="match status" value="1"/>
</dbReference>
<evidence type="ECO:0000313" key="2">
    <source>
        <dbReference type="Proteomes" id="UP000649604"/>
    </source>
</evidence>
<evidence type="ECO:0000313" key="1">
    <source>
        <dbReference type="EMBL" id="MBD3325682.1"/>
    </source>
</evidence>
<accession>A0A9D5JWQ0</accession>
<organism evidence="1 2">
    <name type="scientific">candidate division KSB3 bacterium</name>
    <dbReference type="NCBI Taxonomy" id="2044937"/>
    <lineage>
        <taxon>Bacteria</taxon>
        <taxon>candidate division KSB3</taxon>
    </lineage>
</organism>
<dbReference type="AlphaFoldDB" id="A0A9D5JWQ0"/>
<dbReference type="EMBL" id="WJJP01000449">
    <property type="protein sequence ID" value="MBD3325682.1"/>
    <property type="molecule type" value="Genomic_DNA"/>
</dbReference>
<dbReference type="GO" id="GO:0004061">
    <property type="term" value="F:arylformamidase activity"/>
    <property type="evidence" value="ECO:0007669"/>
    <property type="project" value="InterPro"/>
</dbReference>
<name>A0A9D5JWQ0_9BACT</name>
<dbReference type="PANTHER" id="PTHR31118:SF12">
    <property type="entry name" value="CYCLASE-LIKE PROTEIN 2"/>
    <property type="match status" value="1"/>
</dbReference>
<dbReference type="InterPro" id="IPR037175">
    <property type="entry name" value="KFase_sf"/>
</dbReference>
<dbReference type="InterPro" id="IPR007325">
    <property type="entry name" value="KFase/CYL"/>
</dbReference>
<dbReference type="PANTHER" id="PTHR31118">
    <property type="entry name" value="CYCLASE-LIKE PROTEIN 2"/>
    <property type="match status" value="1"/>
</dbReference>
<dbReference type="Proteomes" id="UP000649604">
    <property type="component" value="Unassembled WGS sequence"/>
</dbReference>
<protein>
    <submittedName>
        <fullName evidence="1">Cyclase family protein</fullName>
    </submittedName>
</protein>
<gene>
    <name evidence="1" type="ORF">GF339_13940</name>
</gene>
<dbReference type="Pfam" id="PF04199">
    <property type="entry name" value="Cyclase"/>
    <property type="match status" value="1"/>
</dbReference>